<dbReference type="GO" id="GO:0005737">
    <property type="term" value="C:cytoplasm"/>
    <property type="evidence" value="ECO:0007669"/>
    <property type="project" value="UniProtKB-ARBA"/>
</dbReference>
<protein>
    <submittedName>
        <fullName evidence="5">Golgi phosphoprotein 3 GPP34</fullName>
    </submittedName>
</protein>
<dbReference type="InterPro" id="IPR038261">
    <property type="entry name" value="GPP34-like_sf"/>
</dbReference>
<keyword evidence="3" id="KW-0446">Lipid-binding</keyword>
<proteinExistence type="predicted"/>
<dbReference type="RefSeq" id="WP_030531699.1">
    <property type="nucleotide sequence ID" value="NZ_JOIJ01000005.1"/>
</dbReference>
<evidence type="ECO:0000313" key="6">
    <source>
        <dbReference type="Proteomes" id="UP000317303"/>
    </source>
</evidence>
<dbReference type="EMBL" id="VLJV01000001">
    <property type="protein sequence ID" value="TWH20711.1"/>
    <property type="molecule type" value="Genomic_DNA"/>
</dbReference>
<comment type="caution">
    <text evidence="5">The sequence shown here is derived from an EMBL/GenBank/DDBJ whole genome shotgun (WGS) entry which is preliminary data.</text>
</comment>
<gene>
    <name evidence="5" type="ORF">JD82_02558</name>
</gene>
<keyword evidence="6" id="KW-1185">Reference proteome</keyword>
<evidence type="ECO:0000256" key="4">
    <source>
        <dbReference type="ARBA" id="ARBA00023136"/>
    </source>
</evidence>
<evidence type="ECO:0000256" key="3">
    <source>
        <dbReference type="ARBA" id="ARBA00023121"/>
    </source>
</evidence>
<dbReference type="InterPro" id="IPR008628">
    <property type="entry name" value="GPP34-like"/>
</dbReference>
<dbReference type="Gene3D" id="1.10.3630.10">
    <property type="entry name" value="yeast vps74-n-term truncation variant domain like"/>
    <property type="match status" value="1"/>
</dbReference>
<evidence type="ECO:0000256" key="2">
    <source>
        <dbReference type="ARBA" id="ARBA00023034"/>
    </source>
</evidence>
<evidence type="ECO:0000313" key="5">
    <source>
        <dbReference type="EMBL" id="TWH20711.1"/>
    </source>
</evidence>
<comment type="subcellular location">
    <subcellularLocation>
        <location evidence="1">Golgi apparatus membrane</location>
        <topology evidence="1">Peripheral membrane protein</topology>
        <orientation evidence="1">Cytoplasmic side</orientation>
    </subcellularLocation>
</comment>
<keyword evidence="4" id="KW-0472">Membrane</keyword>
<dbReference type="Proteomes" id="UP000317303">
    <property type="component" value="Unassembled WGS sequence"/>
</dbReference>
<evidence type="ECO:0000256" key="1">
    <source>
        <dbReference type="ARBA" id="ARBA00004255"/>
    </source>
</evidence>
<keyword evidence="2" id="KW-0333">Golgi apparatus</keyword>
<dbReference type="AlphaFoldDB" id="A0A660CI35"/>
<dbReference type="OrthoDB" id="5183796at2"/>
<reference evidence="5 6" key="1">
    <citation type="submission" date="2019-07" db="EMBL/GenBank/DDBJ databases">
        <title>R&amp;d 2014.</title>
        <authorList>
            <person name="Klenk H.-P."/>
        </authorList>
    </citation>
    <scope>NUCLEOTIDE SEQUENCE [LARGE SCALE GENOMIC DNA]</scope>
    <source>
        <strain evidence="5 6">DSM 43194</strain>
    </source>
</reference>
<name>A0A660CI35_9PSEU</name>
<organism evidence="5 6">
    <name type="scientific">Prauserella rugosa</name>
    <dbReference type="NCBI Taxonomy" id="43354"/>
    <lineage>
        <taxon>Bacteria</taxon>
        <taxon>Bacillati</taxon>
        <taxon>Actinomycetota</taxon>
        <taxon>Actinomycetes</taxon>
        <taxon>Pseudonocardiales</taxon>
        <taxon>Pseudonocardiaceae</taxon>
        <taxon>Prauserella</taxon>
    </lineage>
</organism>
<dbReference type="Pfam" id="PF05719">
    <property type="entry name" value="GPP34"/>
    <property type="match status" value="1"/>
</dbReference>
<dbReference type="GO" id="GO:0070273">
    <property type="term" value="F:phosphatidylinositol-4-phosphate binding"/>
    <property type="evidence" value="ECO:0007669"/>
    <property type="project" value="InterPro"/>
</dbReference>
<sequence length="215" mass="23520">MPSDNHTVTLADEFVLLLHKGDGTHYDTAATTATAVARIAELTCRDRARLDDGKVYITDSSTTGIGWMDELLTELETRPGQKLSSWLTLQLSTFSDHRAHLLETGLLRKETEKKLGFLSFDYHYPDEAQRERSMSRIRDTADGTAAPDDRTALLIAITHASGLAKKLDLTDAQRRRLAEIADDNALGGAVSAQTAETMAVLVGAMAIMVMPGFDQ</sequence>
<accession>A0A660CI35</accession>
<dbReference type="GO" id="GO:0012505">
    <property type="term" value="C:endomembrane system"/>
    <property type="evidence" value="ECO:0007669"/>
    <property type="project" value="UniProtKB-ARBA"/>
</dbReference>